<name>A0ABX8ACV3_9BRAD</name>
<feature type="transmembrane region" description="Helical" evidence="1">
    <location>
        <begin position="96"/>
        <end position="116"/>
    </location>
</feature>
<evidence type="ECO:0008006" key="4">
    <source>
        <dbReference type="Google" id="ProtNLM"/>
    </source>
</evidence>
<evidence type="ECO:0000256" key="1">
    <source>
        <dbReference type="SAM" id="Phobius"/>
    </source>
</evidence>
<dbReference type="EMBL" id="CP036498">
    <property type="protein sequence ID" value="QUS40210.1"/>
    <property type="molecule type" value="Genomic_DNA"/>
</dbReference>
<sequence length="133" mass="14586">MKRFLLFLLLGPAVGFATFEIREVLSGKVIGGFPGFIMGLPFAYWFGLIPSLIMWGEDWFLEDKMGLWPKVLTSAITGYIVSIGMLTIWSSVAIPLSQILTFGIVGASQGLVCSWLSGIKPKRKNDVGRISEA</sequence>
<evidence type="ECO:0000313" key="3">
    <source>
        <dbReference type="Proteomes" id="UP000682843"/>
    </source>
</evidence>
<evidence type="ECO:0000313" key="2">
    <source>
        <dbReference type="EMBL" id="QUS40210.1"/>
    </source>
</evidence>
<keyword evidence="1" id="KW-1133">Transmembrane helix</keyword>
<organism evidence="2 3">
    <name type="scientific">Tardiphaga alba</name>
    <dbReference type="NCBI Taxonomy" id="340268"/>
    <lineage>
        <taxon>Bacteria</taxon>
        <taxon>Pseudomonadati</taxon>
        <taxon>Pseudomonadota</taxon>
        <taxon>Alphaproteobacteria</taxon>
        <taxon>Hyphomicrobiales</taxon>
        <taxon>Nitrobacteraceae</taxon>
        <taxon>Tardiphaga</taxon>
    </lineage>
</organism>
<keyword evidence="1" id="KW-0472">Membrane</keyword>
<dbReference type="Proteomes" id="UP000682843">
    <property type="component" value="Chromosome"/>
</dbReference>
<protein>
    <recommendedName>
        <fullName evidence="4">DUF5413 family protein</fullName>
    </recommendedName>
</protein>
<keyword evidence="1" id="KW-0812">Transmembrane</keyword>
<accession>A0ABX8ACV3</accession>
<proteinExistence type="predicted"/>
<reference evidence="2 3" key="1">
    <citation type="submission" date="2019-02" db="EMBL/GenBank/DDBJ databases">
        <title>Emended description of the genus Rhodopseudomonas and description of Rhodopseudomonas albus sp. nov., a non-phototrophic, heavy-metal-tolerant bacterium isolated from garden soil.</title>
        <authorList>
            <person name="Bao Z."/>
            <person name="Cao W.W."/>
            <person name="Sato Y."/>
            <person name="Nishizawa T."/>
            <person name="Zhao J."/>
            <person name="Guo Y."/>
            <person name="Ohta H."/>
        </authorList>
    </citation>
    <scope>NUCLEOTIDE SEQUENCE [LARGE SCALE GENOMIC DNA]</scope>
    <source>
        <strain evidence="2 3">SK50-23</strain>
    </source>
</reference>
<feature type="transmembrane region" description="Helical" evidence="1">
    <location>
        <begin position="33"/>
        <end position="55"/>
    </location>
</feature>
<dbReference type="RefSeq" id="WP_211908791.1">
    <property type="nucleotide sequence ID" value="NZ_CP036498.1"/>
</dbReference>
<keyword evidence="3" id="KW-1185">Reference proteome</keyword>
<feature type="transmembrane region" description="Helical" evidence="1">
    <location>
        <begin position="67"/>
        <end position="90"/>
    </location>
</feature>
<gene>
    <name evidence="2" type="ORF">RPMA_16245</name>
</gene>